<proteinExistence type="predicted"/>
<feature type="compositionally biased region" description="Polar residues" evidence="1">
    <location>
        <begin position="83"/>
        <end position="92"/>
    </location>
</feature>
<feature type="non-terminal residue" evidence="2">
    <location>
        <position position="144"/>
    </location>
</feature>
<sequence length="144" mass="15205">SGSSEKGDYETKLLDEQSLVKQADKSIDHSLLNKPDTEQESAGKDAAAGPSVGDTKTPIVGSGSDHNLTTDVSKAADGVELSKSPSTVTMLSPGQLEAKNKQENIYTVLSSTNSLRAATSDLCETDIVQKHKFTARKSGKPINQ</sequence>
<organism evidence="2">
    <name type="scientific">Arion vulgaris</name>
    <dbReference type="NCBI Taxonomy" id="1028688"/>
    <lineage>
        <taxon>Eukaryota</taxon>
        <taxon>Metazoa</taxon>
        <taxon>Spiralia</taxon>
        <taxon>Lophotrochozoa</taxon>
        <taxon>Mollusca</taxon>
        <taxon>Gastropoda</taxon>
        <taxon>Heterobranchia</taxon>
        <taxon>Euthyneura</taxon>
        <taxon>Panpulmonata</taxon>
        <taxon>Eupulmonata</taxon>
        <taxon>Stylommatophora</taxon>
        <taxon>Helicina</taxon>
        <taxon>Arionoidea</taxon>
        <taxon>Arionidae</taxon>
        <taxon>Arion</taxon>
    </lineage>
</organism>
<evidence type="ECO:0000256" key="1">
    <source>
        <dbReference type="SAM" id="MobiDB-lite"/>
    </source>
</evidence>
<protein>
    <submittedName>
        <fullName evidence="2">Uncharacterized protein</fullName>
    </submittedName>
</protein>
<feature type="compositionally biased region" description="Basic and acidic residues" evidence="1">
    <location>
        <begin position="1"/>
        <end position="15"/>
    </location>
</feature>
<feature type="region of interest" description="Disordered" evidence="1">
    <location>
        <begin position="1"/>
        <end position="95"/>
    </location>
</feature>
<feature type="non-terminal residue" evidence="2">
    <location>
        <position position="1"/>
    </location>
</feature>
<dbReference type="EMBL" id="HACG01004344">
    <property type="protein sequence ID" value="CEK51209.1"/>
    <property type="molecule type" value="Transcribed_RNA"/>
</dbReference>
<accession>A0A0B6Y4X9</accession>
<evidence type="ECO:0000313" key="2">
    <source>
        <dbReference type="EMBL" id="CEK51209.1"/>
    </source>
</evidence>
<dbReference type="AlphaFoldDB" id="A0A0B6Y4X9"/>
<reference evidence="2" key="1">
    <citation type="submission" date="2014-12" db="EMBL/GenBank/DDBJ databases">
        <title>Insight into the proteome of Arion vulgaris.</title>
        <authorList>
            <person name="Aradska J."/>
            <person name="Bulat T."/>
            <person name="Smidak R."/>
            <person name="Sarate P."/>
            <person name="Gangsoo J."/>
            <person name="Sialana F."/>
            <person name="Bilban M."/>
            <person name="Lubec G."/>
        </authorList>
    </citation>
    <scope>NUCLEOTIDE SEQUENCE</scope>
    <source>
        <tissue evidence="2">Skin</tissue>
    </source>
</reference>
<gene>
    <name evidence="2" type="primary">ORF12823</name>
</gene>
<name>A0A0B6Y4X9_9EUPU</name>